<evidence type="ECO:0000313" key="4">
    <source>
        <dbReference type="Proteomes" id="UP000092177"/>
    </source>
</evidence>
<feature type="transmembrane region" description="Helical" evidence="2">
    <location>
        <begin position="133"/>
        <end position="155"/>
    </location>
</feature>
<comment type="caution">
    <text evidence="3">The sequence shown here is derived from an EMBL/GenBank/DDBJ whole genome shotgun (WGS) entry which is preliminary data.</text>
</comment>
<reference evidence="4" key="1">
    <citation type="journal article" date="2017" name="BMC Genomics">
        <title>Gapless genome assembly of Colletotrichum higginsianum reveals chromosome structure and association of transposable elements with secondary metabolite gene clusters.</title>
        <authorList>
            <person name="Dallery J.-F."/>
            <person name="Lapalu N."/>
            <person name="Zampounis A."/>
            <person name="Pigne S."/>
            <person name="Luyten I."/>
            <person name="Amselem J."/>
            <person name="Wittenberg A.H.J."/>
            <person name="Zhou S."/>
            <person name="de Queiroz M.V."/>
            <person name="Robin G.P."/>
            <person name="Auger A."/>
            <person name="Hainaut M."/>
            <person name="Henrissat B."/>
            <person name="Kim K.-T."/>
            <person name="Lee Y.-H."/>
            <person name="Lespinet O."/>
            <person name="Schwartz D.C."/>
            <person name="Thon M.R."/>
            <person name="O'Connell R.J."/>
        </authorList>
    </citation>
    <scope>NUCLEOTIDE SEQUENCE [LARGE SCALE GENOMIC DNA]</scope>
    <source>
        <strain evidence="4">IMI 349063</strain>
    </source>
</reference>
<dbReference type="Proteomes" id="UP000092177">
    <property type="component" value="Chromosome 1"/>
</dbReference>
<keyword evidence="4" id="KW-1185">Reference proteome</keyword>
<dbReference type="GeneID" id="28859424"/>
<keyword evidence="2" id="KW-0472">Membrane</keyword>
<dbReference type="RefSeq" id="XP_018163679.1">
    <property type="nucleotide sequence ID" value="XM_018295317.1"/>
</dbReference>
<keyword evidence="2" id="KW-1133">Transmembrane helix</keyword>
<feature type="region of interest" description="Disordered" evidence="1">
    <location>
        <begin position="1"/>
        <end position="73"/>
    </location>
</feature>
<sequence length="212" mass="22273">MEGRGNMRSKPSPASDPTPPRLSPSLPGTLSHPFSVSSEASWFFGNPPVPAEPDPHAVINSPPPPPHSSSSFSLGPSLIRTSCAEPSRTVPLPAPPAAHHCPIPPRLQADRLVLAAGSAAGSGPTRVCTKHGAVWLAAAVISLMLCSLSACAVSAPGQHSWLASRRAGPSVSRSACKKRFDPTRVVRERGQERGGRRETEEQSRARARKGPD</sequence>
<name>A0A1B7YT84_COLHI</name>
<feature type="compositionally biased region" description="Basic and acidic residues" evidence="1">
    <location>
        <begin position="178"/>
        <end position="212"/>
    </location>
</feature>
<feature type="region of interest" description="Disordered" evidence="1">
    <location>
        <begin position="164"/>
        <end position="212"/>
    </location>
</feature>
<protein>
    <submittedName>
        <fullName evidence="3">Uncharacterized protein</fullName>
    </submittedName>
</protein>
<evidence type="ECO:0000256" key="1">
    <source>
        <dbReference type="SAM" id="MobiDB-lite"/>
    </source>
</evidence>
<gene>
    <name evidence="3" type="ORF">CH63R_00342</name>
</gene>
<feature type="compositionally biased region" description="Polar residues" evidence="1">
    <location>
        <begin position="26"/>
        <end position="40"/>
    </location>
</feature>
<dbReference type="VEuPathDB" id="FungiDB:CH63R_00342"/>
<evidence type="ECO:0000256" key="2">
    <source>
        <dbReference type="SAM" id="Phobius"/>
    </source>
</evidence>
<dbReference type="AlphaFoldDB" id="A0A1B7YT84"/>
<organism evidence="3 4">
    <name type="scientific">Colletotrichum higginsianum (strain IMI 349063)</name>
    <name type="common">Crucifer anthracnose fungus</name>
    <dbReference type="NCBI Taxonomy" id="759273"/>
    <lineage>
        <taxon>Eukaryota</taxon>
        <taxon>Fungi</taxon>
        <taxon>Dikarya</taxon>
        <taxon>Ascomycota</taxon>
        <taxon>Pezizomycotina</taxon>
        <taxon>Sordariomycetes</taxon>
        <taxon>Hypocreomycetidae</taxon>
        <taxon>Glomerellales</taxon>
        <taxon>Glomerellaceae</taxon>
        <taxon>Colletotrichum</taxon>
        <taxon>Colletotrichum destructivum species complex</taxon>
    </lineage>
</organism>
<dbReference type="EMBL" id="LTAN01000001">
    <property type="protein sequence ID" value="OBR15162.1"/>
    <property type="molecule type" value="Genomic_DNA"/>
</dbReference>
<evidence type="ECO:0000313" key="3">
    <source>
        <dbReference type="EMBL" id="OBR15162.1"/>
    </source>
</evidence>
<keyword evidence="2" id="KW-0812">Transmembrane</keyword>
<dbReference type="KEGG" id="chig:CH63R_00342"/>
<accession>A0A1B7YT84</accession>
<proteinExistence type="predicted"/>